<reference evidence="1 4" key="1">
    <citation type="submission" date="2015-09" db="EMBL/GenBank/DDBJ databases">
        <title>Genome sequence of Acetobacterium wieringae DSM 1911.</title>
        <authorList>
            <person name="Poehlein A."/>
            <person name="Bengelsdorf F.R."/>
            <person name="Schiel-Bengelsdorf B."/>
            <person name="Duerre P."/>
            <person name="Daniel R."/>
        </authorList>
    </citation>
    <scope>NUCLEOTIDE SEQUENCE [LARGE SCALE GENOMIC DNA]</scope>
    <source>
        <strain evidence="1 4">DSM 1911</strain>
    </source>
</reference>
<dbReference type="EMBL" id="VSLA01000006">
    <property type="protein sequence ID" value="TYC87287.1"/>
    <property type="molecule type" value="Genomic_DNA"/>
</dbReference>
<gene>
    <name evidence="1" type="ORF">ACWI_12710</name>
    <name evidence="2" type="ORF">FXB42_05260</name>
    <name evidence="3" type="ORF">LNN31_00320</name>
</gene>
<dbReference type="RefSeq" id="WP_070370605.1">
    <property type="nucleotide sequence ID" value="NZ_CABIIK010000038.1"/>
</dbReference>
<dbReference type="EMBL" id="CP087994">
    <property type="protein sequence ID" value="UYO62933.1"/>
    <property type="molecule type" value="Genomic_DNA"/>
</dbReference>
<protein>
    <submittedName>
        <fullName evidence="1">Uncharacterized protein</fullName>
    </submittedName>
</protein>
<dbReference type="Proteomes" id="UP000322619">
    <property type="component" value="Unassembled WGS sequence"/>
</dbReference>
<evidence type="ECO:0000313" key="2">
    <source>
        <dbReference type="EMBL" id="TYC87287.1"/>
    </source>
</evidence>
<reference evidence="2 5" key="2">
    <citation type="submission" date="2019-08" db="EMBL/GenBank/DDBJ databases">
        <title>Isolation and enrichment of carboxydotrophic bacteria from anaerobic sludge for the production of bio-based chemicals from syngas.</title>
        <authorList>
            <person name="Antares A.L."/>
            <person name="Moreira J."/>
            <person name="Diender M."/>
            <person name="Parshina S.N."/>
            <person name="Stams A.J.M."/>
            <person name="Alves M."/>
            <person name="Alves J.I."/>
            <person name="Sousa D.Z."/>
        </authorList>
    </citation>
    <scope>NUCLEOTIDE SEQUENCE [LARGE SCALE GENOMIC DNA]</scope>
    <source>
        <strain evidence="2 5">JM</strain>
    </source>
</reference>
<name>A0A1F2PJR2_9FIRM</name>
<sequence>MSRKTIEKFRKQPETDVVEIVEMELTEYTYPKSGTGICPQCGGKMNGLGLDWECEGCDLKLVGPVF</sequence>
<evidence type="ECO:0000313" key="5">
    <source>
        <dbReference type="Proteomes" id="UP000322619"/>
    </source>
</evidence>
<keyword evidence="6" id="KW-1185">Reference proteome</keyword>
<dbReference type="Proteomes" id="UP000176244">
    <property type="component" value="Unassembled WGS sequence"/>
</dbReference>
<evidence type="ECO:0000313" key="1">
    <source>
        <dbReference type="EMBL" id="OFV71154.1"/>
    </source>
</evidence>
<reference evidence="3" key="3">
    <citation type="submission" date="2021-11" db="EMBL/GenBank/DDBJ databases">
        <title>Isoprene-degrading acetogen.</title>
        <authorList>
            <person name="Yang Y."/>
            <person name="Jin H."/>
            <person name="Yan J."/>
        </authorList>
    </citation>
    <scope>NUCLEOTIDE SEQUENCE</scope>
    <source>
        <strain evidence="3">Berkeley</strain>
    </source>
</reference>
<accession>A0A1F2PJR2</accession>
<dbReference type="STRING" id="52694.ACWI_12710"/>
<evidence type="ECO:0000313" key="4">
    <source>
        <dbReference type="Proteomes" id="UP000176244"/>
    </source>
</evidence>
<dbReference type="AlphaFoldDB" id="A0A1F2PJR2"/>
<evidence type="ECO:0000313" key="3">
    <source>
        <dbReference type="EMBL" id="UYO62933.1"/>
    </source>
</evidence>
<organism evidence="1 4">
    <name type="scientific">Acetobacterium wieringae</name>
    <dbReference type="NCBI Taxonomy" id="52694"/>
    <lineage>
        <taxon>Bacteria</taxon>
        <taxon>Bacillati</taxon>
        <taxon>Bacillota</taxon>
        <taxon>Clostridia</taxon>
        <taxon>Eubacteriales</taxon>
        <taxon>Eubacteriaceae</taxon>
        <taxon>Acetobacterium</taxon>
    </lineage>
</organism>
<evidence type="ECO:0000313" key="6">
    <source>
        <dbReference type="Proteomes" id="UP001163550"/>
    </source>
</evidence>
<dbReference type="EMBL" id="LKEU01000026">
    <property type="protein sequence ID" value="OFV71154.1"/>
    <property type="molecule type" value="Genomic_DNA"/>
</dbReference>
<proteinExistence type="predicted"/>
<dbReference type="OrthoDB" id="1778767at2"/>
<dbReference type="Proteomes" id="UP001163550">
    <property type="component" value="Chromosome"/>
</dbReference>